<dbReference type="EMBL" id="AP018203">
    <property type="protein sequence ID" value="BAY54333.1"/>
    <property type="molecule type" value="Genomic_DNA"/>
</dbReference>
<dbReference type="InterPro" id="IPR008638">
    <property type="entry name" value="FhaB/CdiA-like_TPS"/>
</dbReference>
<organism evidence="2 3">
    <name type="scientific">Leptolyngbya boryana NIES-2135</name>
    <dbReference type="NCBI Taxonomy" id="1973484"/>
    <lineage>
        <taxon>Bacteria</taxon>
        <taxon>Bacillati</taxon>
        <taxon>Cyanobacteriota</taxon>
        <taxon>Cyanophyceae</taxon>
        <taxon>Leptolyngbyales</taxon>
        <taxon>Leptolyngbyaceae</taxon>
        <taxon>Leptolyngbya group</taxon>
        <taxon>Leptolyngbya</taxon>
    </lineage>
</organism>
<reference evidence="2 3" key="1">
    <citation type="submission" date="2017-06" db="EMBL/GenBank/DDBJ databases">
        <title>Genome sequencing of cyanobaciteial culture collection at National Institute for Environmental Studies (NIES).</title>
        <authorList>
            <person name="Hirose Y."/>
            <person name="Shimura Y."/>
            <person name="Fujisawa T."/>
            <person name="Nakamura Y."/>
            <person name="Kawachi M."/>
        </authorList>
    </citation>
    <scope>NUCLEOTIDE SEQUENCE [LARGE SCALE GENOMIC DNA]</scope>
    <source>
        <strain evidence="2 3">NIES-2135</strain>
    </source>
</reference>
<dbReference type="InterPro" id="IPR011050">
    <property type="entry name" value="Pectin_lyase_fold/virulence"/>
</dbReference>
<dbReference type="AlphaFoldDB" id="A0A1Z4JCC4"/>
<feature type="domain" description="Filamentous haemagglutinin FhaB/tRNA nuclease CdiA-like TPS" evidence="1">
    <location>
        <begin position="35"/>
        <end position="147"/>
    </location>
</feature>
<dbReference type="Gene3D" id="2.160.20.10">
    <property type="entry name" value="Single-stranded right-handed beta-helix, Pectin lyase-like"/>
    <property type="match status" value="2"/>
</dbReference>
<dbReference type="Proteomes" id="UP000217895">
    <property type="component" value="Chromosome"/>
</dbReference>
<dbReference type="Pfam" id="PF05860">
    <property type="entry name" value="TPS"/>
    <property type="match status" value="1"/>
</dbReference>
<protein>
    <submittedName>
        <fullName evidence="2">Filamentous hemagglutinin family outer membrane protein</fullName>
    </submittedName>
</protein>
<name>A0A1Z4JCC4_LEPBY</name>
<evidence type="ECO:0000259" key="1">
    <source>
        <dbReference type="SMART" id="SM00912"/>
    </source>
</evidence>
<accession>A0A1Z4JCC4</accession>
<dbReference type="NCBIfam" id="TIGR01901">
    <property type="entry name" value="adhes_NPXG"/>
    <property type="match status" value="1"/>
</dbReference>
<dbReference type="SMART" id="SM00912">
    <property type="entry name" value="Haemagg_act"/>
    <property type="match status" value="1"/>
</dbReference>
<proteinExistence type="predicted"/>
<dbReference type="SUPFAM" id="SSF51126">
    <property type="entry name" value="Pectin lyase-like"/>
    <property type="match status" value="2"/>
</dbReference>
<evidence type="ECO:0000313" key="3">
    <source>
        <dbReference type="Proteomes" id="UP000217895"/>
    </source>
</evidence>
<gene>
    <name evidence="2" type="ORF">NIES2135_11500</name>
</gene>
<keyword evidence="3" id="KW-1185">Reference proteome</keyword>
<sequence>MRQAVAGLVWVGLSTIALGYTDHILRIDRVDAQVLPDSTLGTTVQTPNNLDFTIDGGTRSGNNLFHSFNQFSVPTGGSALFNNATDIQTIFARVTGGSASNIDGLLKTNGTASLFLLNPNGILFGSNTQLNVGGSFVGTTANSIQFADGTEFSAVNPSSLPLLTMSAPIGLQMGHNPGAITVQGRGNQLFDITGFGQASAINSPAGLQAGANQTLALIGGAVTFSGGVASIQGSGHLEVGSVSRGTVGLQPTPTGWVGDYSAVQQFNDIHLGQESLLNASGSNGSIQLQGQNIRLTEGSAALLQNLGSQPAGGITVNAKGSLILQGNTSNGELGSLIQSNNLNSGQVGDILISAAQLFLRDSSRIMSRTRSATAGANININVNGTTEITGFNNSNPAVYTAVATFSVGSGNAGNIALSTENLKVLDSGAMISVAARDGNTGIIQVNAAKQVEIAGYNPVAFSESSLSTYTQGAGNANRAVINTARLVITGGASLGSSTTATGSAGNVEVNASESIEIEGQGTAGNAVGTVSRIYSNAEEVSPEIQAAFGLPPIPSGNSGSLTINTPSLRLSNGGAVSVQNDGPGIGGNVQIIANDIQLENQSRITAAAESGEGGNINLQLRDLLLMRSGSSIAATAGGQGNGGNITINTPIIVGLENSDIVANADQGRGGNIQITTQGIIGLQYRDRLTPENDITASSEFGVNGTVEVNNVGVDPNSGLVELSTTLIDSTQQVADGCSGSQNSRFVITGRGGMPENPAETVRSERAWNDIRDLSAFHKPAIAQAPNLSPSIAQATAWYRHPQTGKVELVATGPTKPHIAATCAAPLQLRSSVK</sequence>
<evidence type="ECO:0000313" key="2">
    <source>
        <dbReference type="EMBL" id="BAY54333.1"/>
    </source>
</evidence>
<dbReference type="InterPro" id="IPR012334">
    <property type="entry name" value="Pectin_lyas_fold"/>
</dbReference>